<evidence type="ECO:0000313" key="10">
    <source>
        <dbReference type="Proteomes" id="UP000016223"/>
    </source>
</evidence>
<dbReference type="PATRIC" id="fig|1246301.3.peg.1089"/>
<keyword evidence="2" id="KW-0813">Transport</keyword>
<dbReference type="KEGG" id="vpd:VAPA_1c10680"/>
<dbReference type="PANTHER" id="PTHR43045">
    <property type="entry name" value="SHIKIMATE TRANSPORTER"/>
    <property type="match status" value="1"/>
</dbReference>
<evidence type="ECO:0000256" key="2">
    <source>
        <dbReference type="ARBA" id="ARBA00022448"/>
    </source>
</evidence>
<dbReference type="Pfam" id="PF07690">
    <property type="entry name" value="MFS_1"/>
    <property type="match status" value="1"/>
</dbReference>
<evidence type="ECO:0000313" key="9">
    <source>
        <dbReference type="EMBL" id="AGU48186.1"/>
    </source>
</evidence>
<feature type="transmembrane region" description="Helical" evidence="7">
    <location>
        <begin position="64"/>
        <end position="87"/>
    </location>
</feature>
<feature type="transmembrane region" description="Helical" evidence="7">
    <location>
        <begin position="130"/>
        <end position="154"/>
    </location>
</feature>
<feature type="transmembrane region" description="Helical" evidence="7">
    <location>
        <begin position="201"/>
        <end position="220"/>
    </location>
</feature>
<dbReference type="Proteomes" id="UP000016223">
    <property type="component" value="Chromosome 1"/>
</dbReference>
<dbReference type="GO" id="GO:0022857">
    <property type="term" value="F:transmembrane transporter activity"/>
    <property type="evidence" value="ECO:0007669"/>
    <property type="project" value="InterPro"/>
</dbReference>
<proteinExistence type="predicted"/>
<dbReference type="EMBL" id="CP003911">
    <property type="protein sequence ID" value="AGU48186.1"/>
    <property type="molecule type" value="Genomic_DNA"/>
</dbReference>
<dbReference type="PROSITE" id="PS50850">
    <property type="entry name" value="MFS"/>
    <property type="match status" value="1"/>
</dbReference>
<accession>T1X6U8</accession>
<keyword evidence="5 7" id="KW-1133">Transmembrane helix</keyword>
<feature type="transmembrane region" description="Helical" evidence="7">
    <location>
        <begin position="290"/>
        <end position="309"/>
    </location>
</feature>
<evidence type="ECO:0000256" key="3">
    <source>
        <dbReference type="ARBA" id="ARBA00022475"/>
    </source>
</evidence>
<dbReference type="AlphaFoldDB" id="T1X6U8"/>
<organism evidence="9 10">
    <name type="scientific">Variovorax paradoxus B4</name>
    <dbReference type="NCBI Taxonomy" id="1246301"/>
    <lineage>
        <taxon>Bacteria</taxon>
        <taxon>Pseudomonadati</taxon>
        <taxon>Pseudomonadota</taxon>
        <taxon>Betaproteobacteria</taxon>
        <taxon>Burkholderiales</taxon>
        <taxon>Comamonadaceae</taxon>
        <taxon>Variovorax</taxon>
    </lineage>
</organism>
<dbReference type="InterPro" id="IPR011701">
    <property type="entry name" value="MFS"/>
</dbReference>
<feature type="transmembrane region" description="Helical" evidence="7">
    <location>
        <begin position="166"/>
        <end position="189"/>
    </location>
</feature>
<dbReference type="InterPro" id="IPR036259">
    <property type="entry name" value="MFS_trans_sf"/>
</dbReference>
<dbReference type="RefSeq" id="WP_021005730.1">
    <property type="nucleotide sequence ID" value="NC_022247.1"/>
</dbReference>
<gene>
    <name evidence="9" type="ORF">VAPA_1c10680</name>
</gene>
<dbReference type="GO" id="GO:0005886">
    <property type="term" value="C:plasma membrane"/>
    <property type="evidence" value="ECO:0007669"/>
    <property type="project" value="UniProtKB-SubCell"/>
</dbReference>
<evidence type="ECO:0000256" key="6">
    <source>
        <dbReference type="ARBA" id="ARBA00023136"/>
    </source>
</evidence>
<reference evidence="9 10" key="1">
    <citation type="submission" date="2012-10" db="EMBL/GenBank/DDBJ databases">
        <title>Genome sequence of Variovorax paradoxus B4.</title>
        <authorList>
            <person name="Schuldes J."/>
            <person name="Brandt U."/>
            <person name="Hiessl S."/>
            <person name="Wuebbeler J.H."/>
            <person name="Thuermer A."/>
            <person name="Steinbuechel A."/>
            <person name="Daniel R."/>
        </authorList>
    </citation>
    <scope>NUCLEOTIDE SEQUENCE [LARGE SCALE GENOMIC DNA]</scope>
    <source>
        <strain evidence="9 10">B4</strain>
    </source>
</reference>
<dbReference type="CDD" id="cd17369">
    <property type="entry name" value="MFS_ShiA_like"/>
    <property type="match status" value="1"/>
</dbReference>
<comment type="subcellular location">
    <subcellularLocation>
        <location evidence="1">Cell membrane</location>
        <topology evidence="1">Multi-pass membrane protein</topology>
    </subcellularLocation>
</comment>
<keyword evidence="3" id="KW-1003">Cell membrane</keyword>
<evidence type="ECO:0000256" key="7">
    <source>
        <dbReference type="SAM" id="Phobius"/>
    </source>
</evidence>
<name>T1X6U8_VARPD</name>
<dbReference type="SUPFAM" id="SSF103473">
    <property type="entry name" value="MFS general substrate transporter"/>
    <property type="match status" value="1"/>
</dbReference>
<keyword evidence="6 7" id="KW-0472">Membrane</keyword>
<keyword evidence="4 7" id="KW-0812">Transmembrane</keyword>
<feature type="transmembrane region" description="Helical" evidence="7">
    <location>
        <begin position="255"/>
        <end position="278"/>
    </location>
</feature>
<feature type="transmembrane region" description="Helical" evidence="7">
    <location>
        <begin position="346"/>
        <end position="370"/>
    </location>
</feature>
<evidence type="ECO:0000256" key="1">
    <source>
        <dbReference type="ARBA" id="ARBA00004651"/>
    </source>
</evidence>
<feature type="transmembrane region" description="Helical" evidence="7">
    <location>
        <begin position="382"/>
        <end position="406"/>
    </location>
</feature>
<evidence type="ECO:0000259" key="8">
    <source>
        <dbReference type="PROSITE" id="PS50850"/>
    </source>
</evidence>
<dbReference type="HOGENOM" id="CLU_001265_39_5_4"/>
<dbReference type="InterPro" id="IPR020846">
    <property type="entry name" value="MFS_dom"/>
</dbReference>
<dbReference type="Gene3D" id="1.20.1250.20">
    <property type="entry name" value="MFS general substrate transporter like domains"/>
    <property type="match status" value="2"/>
</dbReference>
<sequence>MIVLSQGLQAPSADQQQAASPASSRRVAAASLVGTTLEFYDHFIFGTAAALIFPKLFFSQSDPFVATILSLLSYGIAFAARPFGAALFGSMGDKLGRRFVLVSTLLIMGLSTFLIGLLPTYGQVGLLAPVLLALLRFAQGLALGGEWGGAALMVNEFDTTGRRRGFYGSLVQVASPIGVLLANAMFGFMNVITDDAEFMAWGWRIPFLASILLVGVGYYIRRSVSESPVFQSLEKTLHKAEAPLLETLRNHWRQVLLAIGVRAGEGIIWYVFSLLLLVYVPTRLGLPRQVALNAVLLGAAVGVLAIPLFGALSDRIGRKTLLLIGVAASIIWSFAYFPLLETRDPMLVIIASMIGMVCQAALWAPLAAFIPEMFEPKIRCTGASLGFQLAGVFGGALAPAVCVWLLDRFNNPLYISAYCTVGLAVIALCVIKARPQQ</sequence>
<dbReference type="OrthoDB" id="6766492at2"/>
<feature type="transmembrane region" description="Helical" evidence="7">
    <location>
        <begin position="412"/>
        <end position="431"/>
    </location>
</feature>
<feature type="domain" description="Major facilitator superfamily (MFS) profile" evidence="8">
    <location>
        <begin position="27"/>
        <end position="434"/>
    </location>
</feature>
<protein>
    <submittedName>
        <fullName evidence="9">Putative transporter, MFS-type</fullName>
    </submittedName>
</protein>
<evidence type="ECO:0000256" key="5">
    <source>
        <dbReference type="ARBA" id="ARBA00022989"/>
    </source>
</evidence>
<evidence type="ECO:0000256" key="4">
    <source>
        <dbReference type="ARBA" id="ARBA00022692"/>
    </source>
</evidence>
<feature type="transmembrane region" description="Helical" evidence="7">
    <location>
        <begin position="321"/>
        <end position="340"/>
    </location>
</feature>
<dbReference type="PANTHER" id="PTHR43045:SF1">
    <property type="entry name" value="SHIKIMATE TRANSPORTER"/>
    <property type="match status" value="1"/>
</dbReference>
<feature type="transmembrane region" description="Helical" evidence="7">
    <location>
        <begin position="99"/>
        <end position="118"/>
    </location>
</feature>